<evidence type="ECO:0000256" key="1">
    <source>
        <dbReference type="SAM" id="MobiDB-lite"/>
    </source>
</evidence>
<reference evidence="2" key="1">
    <citation type="journal article" date="2020" name="Nature">
        <title>Giant virus diversity and host interactions through global metagenomics.</title>
        <authorList>
            <person name="Schulz F."/>
            <person name="Roux S."/>
            <person name="Paez-Espino D."/>
            <person name="Jungbluth S."/>
            <person name="Walsh D.A."/>
            <person name="Denef V.J."/>
            <person name="McMahon K.D."/>
            <person name="Konstantinidis K.T."/>
            <person name="Eloe-Fadrosh E.A."/>
            <person name="Kyrpides N.C."/>
            <person name="Woyke T."/>
        </authorList>
    </citation>
    <scope>NUCLEOTIDE SEQUENCE</scope>
    <source>
        <strain evidence="2">GVMAG-M-3300021425-30</strain>
    </source>
</reference>
<name>A0A6C0CQB7_9ZZZZ</name>
<dbReference type="EMBL" id="MN739467">
    <property type="protein sequence ID" value="QHT06322.1"/>
    <property type="molecule type" value="Genomic_DNA"/>
</dbReference>
<organism evidence="2">
    <name type="scientific">viral metagenome</name>
    <dbReference type="NCBI Taxonomy" id="1070528"/>
    <lineage>
        <taxon>unclassified sequences</taxon>
        <taxon>metagenomes</taxon>
        <taxon>organismal metagenomes</taxon>
    </lineage>
</organism>
<protein>
    <submittedName>
        <fullName evidence="2">Uncharacterized protein</fullName>
    </submittedName>
</protein>
<dbReference type="AlphaFoldDB" id="A0A6C0CQB7"/>
<feature type="region of interest" description="Disordered" evidence="1">
    <location>
        <begin position="1"/>
        <end position="22"/>
    </location>
</feature>
<feature type="compositionally biased region" description="Basic residues" evidence="1">
    <location>
        <begin position="1"/>
        <end position="13"/>
    </location>
</feature>
<accession>A0A6C0CQB7</accession>
<sequence>MSKKDRSKKRKEKKEKQQPVYRTKEERIAEIKPILSKLSELQLNPEYEPIKKLYVEIKRYIQEGERIELKIPFPEIGRKILGVLATNVREQVWVKLEKN</sequence>
<evidence type="ECO:0000313" key="2">
    <source>
        <dbReference type="EMBL" id="QHT06322.1"/>
    </source>
</evidence>
<proteinExistence type="predicted"/>